<dbReference type="AlphaFoldDB" id="A4BWF6"/>
<dbReference type="RefSeq" id="WP_004569093.1">
    <property type="nucleotide sequence ID" value="NZ_CH724148.1"/>
</dbReference>
<gene>
    <name evidence="1" type="ORF">PI23P_02347</name>
</gene>
<dbReference type="eggNOG" id="ENOG5033TS3">
    <property type="taxonomic scope" value="Bacteria"/>
</dbReference>
<dbReference type="Proteomes" id="UP000003053">
    <property type="component" value="Unassembled WGS sequence"/>
</dbReference>
<evidence type="ECO:0000313" key="2">
    <source>
        <dbReference type="Proteomes" id="UP000003053"/>
    </source>
</evidence>
<dbReference type="EMBL" id="AAOG01000001">
    <property type="protein sequence ID" value="EAR13297.1"/>
    <property type="molecule type" value="Genomic_DNA"/>
</dbReference>
<organism evidence="1 2">
    <name type="scientific">Polaribacter irgensii 23-P</name>
    <dbReference type="NCBI Taxonomy" id="313594"/>
    <lineage>
        <taxon>Bacteria</taxon>
        <taxon>Pseudomonadati</taxon>
        <taxon>Bacteroidota</taxon>
        <taxon>Flavobacteriia</taxon>
        <taxon>Flavobacteriales</taxon>
        <taxon>Flavobacteriaceae</taxon>
    </lineage>
</organism>
<proteinExistence type="predicted"/>
<protein>
    <submittedName>
        <fullName evidence="1">Uncharacterized protein</fullName>
    </submittedName>
</protein>
<evidence type="ECO:0000313" key="1">
    <source>
        <dbReference type="EMBL" id="EAR13297.1"/>
    </source>
</evidence>
<sequence length="414" mass="47199">MSIAEQMKNLSDDILSSYKQRAAEFQQRLKDNAEINKSVQETLDGFRKDHIETATSLRANADSLRANLAQGQKERLNSFKQMMSGIHGSISQIQNEVNEIKTSTTSMLSNFSADQDTAAAKLHKELAQNQTNRSNWNSARLKDFGDFMFSTNKKINDIREEVKDIFGFTDKLLKQFSDDRTEMTASMRTDLKANLTERVEYTKNMLGQFTKSLVETREENQKMAKALQLDLKKSSKDLSNSDAKRLADFEITFTGIQNRVHEIQTYVNTFLTEFSTDRKEAVHTWSKLAEAIARLGEIPVHEIKKTAVKAVKPEVKKVEVKQEIIVEKVIVSEADSKTAAPIVNDVKVEPSKKELTLEEKVLKYLNSHRKGVKVSDMEKPFGETRMKIGFVSKKLLDEGKVRKVENLYYPLTKK</sequence>
<comment type="caution">
    <text evidence="1">The sequence shown here is derived from an EMBL/GenBank/DDBJ whole genome shotgun (WGS) entry which is preliminary data.</text>
</comment>
<dbReference type="OrthoDB" id="1441367at2"/>
<accession>A4BWF6</accession>
<name>A4BWF6_9FLAO</name>
<reference evidence="1 2" key="1">
    <citation type="submission" date="2006-02" db="EMBL/GenBank/DDBJ databases">
        <authorList>
            <person name="Murray A."/>
            <person name="Staley J."/>
            <person name="Ferriera S."/>
            <person name="Johnson J."/>
            <person name="Kravitz S."/>
            <person name="Halpern A."/>
            <person name="Remington K."/>
            <person name="Beeson K."/>
            <person name="Tran B."/>
            <person name="Rogers Y.-H."/>
            <person name="Friedman R."/>
            <person name="Venter J.C."/>
        </authorList>
    </citation>
    <scope>NUCLEOTIDE SEQUENCE [LARGE SCALE GENOMIC DNA]</scope>
    <source>
        <strain evidence="1 2">23-P</strain>
    </source>
</reference>
<dbReference type="STRING" id="313594.PI23P_02347"/>
<keyword evidence="2" id="KW-1185">Reference proteome</keyword>
<dbReference type="HOGENOM" id="CLU_713406_0_0_10"/>